<dbReference type="EC" id="2.7.11.1" evidence="1"/>
<keyword evidence="1" id="KW-0808">Transferase</keyword>
<dbReference type="Proteomes" id="UP000592780">
    <property type="component" value="Unassembled WGS sequence"/>
</dbReference>
<dbReference type="AlphaFoldDB" id="A0A7W8Q8C9"/>
<evidence type="ECO:0000313" key="1">
    <source>
        <dbReference type="EMBL" id="MBB5425677.1"/>
    </source>
</evidence>
<proteinExistence type="predicted"/>
<name>A0A7W8Q8C9_PARAM</name>
<dbReference type="RefSeq" id="WP_184130766.1">
    <property type="nucleotide sequence ID" value="NZ_JACHDD010000006.1"/>
</dbReference>
<keyword evidence="1" id="KW-0418">Kinase</keyword>
<organism evidence="1 2">
    <name type="scientific">Paraburkholderia atlantica</name>
    <dbReference type="NCBI Taxonomy" id="2654982"/>
    <lineage>
        <taxon>Bacteria</taxon>
        <taxon>Pseudomonadati</taxon>
        <taxon>Pseudomonadota</taxon>
        <taxon>Betaproteobacteria</taxon>
        <taxon>Burkholderiales</taxon>
        <taxon>Burkholderiaceae</taxon>
        <taxon>Paraburkholderia</taxon>
    </lineage>
</organism>
<dbReference type="EMBL" id="JACHDD010000006">
    <property type="protein sequence ID" value="MBB5425677.1"/>
    <property type="molecule type" value="Genomic_DNA"/>
</dbReference>
<dbReference type="GO" id="GO:0004674">
    <property type="term" value="F:protein serine/threonine kinase activity"/>
    <property type="evidence" value="ECO:0007669"/>
    <property type="project" value="UniProtKB-EC"/>
</dbReference>
<comment type="caution">
    <text evidence="1">The sequence shown here is derived from an EMBL/GenBank/DDBJ whole genome shotgun (WGS) entry which is preliminary data.</text>
</comment>
<keyword evidence="2" id="KW-1185">Reference proteome</keyword>
<dbReference type="SUPFAM" id="SSF55874">
    <property type="entry name" value="ATPase domain of HSP90 chaperone/DNA topoisomerase II/histidine kinase"/>
    <property type="match status" value="1"/>
</dbReference>
<gene>
    <name evidence="1" type="ORF">HDG40_003850</name>
</gene>
<protein>
    <submittedName>
        <fullName evidence="1">Serine/threonine-protein kinase RsbT</fullName>
        <ecNumber evidence="1">2.7.11.1</ecNumber>
    </submittedName>
</protein>
<sequence>MIGETAAMARVLDAETVSPASELARNALTYGRGGDVYSCTVQRNGRIGPRLAFIEQGPGIADLQEALTDGFTSRNGLGVGLGGARAFSYGHAFS</sequence>
<dbReference type="InterPro" id="IPR036890">
    <property type="entry name" value="HATPase_C_sf"/>
</dbReference>
<accession>A0A7W8Q8C9</accession>
<reference evidence="1 2" key="1">
    <citation type="submission" date="2020-08" db="EMBL/GenBank/DDBJ databases">
        <title>Genomic Encyclopedia of Type Strains, Phase IV (KMG-V): Genome sequencing to study the core and pangenomes of soil and plant-associated prokaryotes.</title>
        <authorList>
            <person name="Whitman W."/>
        </authorList>
    </citation>
    <scope>NUCLEOTIDE SEQUENCE [LARGE SCALE GENOMIC DNA]</scope>
    <source>
        <strain evidence="1 2">JPY158</strain>
    </source>
</reference>
<evidence type="ECO:0000313" key="2">
    <source>
        <dbReference type="Proteomes" id="UP000592780"/>
    </source>
</evidence>